<comment type="subcellular location">
    <subcellularLocation>
        <location evidence="1 9">Nucleus</location>
        <location evidence="1 9">Nuclear pore complex</location>
    </subcellularLocation>
</comment>
<proteinExistence type="inferred from homology"/>
<evidence type="ECO:0000256" key="7">
    <source>
        <dbReference type="ARBA" id="ARBA00023132"/>
    </source>
</evidence>
<keyword evidence="6 9" id="KW-0811">Translocation</keyword>
<dbReference type="GO" id="GO:0017056">
    <property type="term" value="F:structural constituent of nuclear pore"/>
    <property type="evidence" value="ECO:0007669"/>
    <property type="project" value="TreeGrafter"/>
</dbReference>
<keyword evidence="3 9" id="KW-0813">Transport</keyword>
<dbReference type="GO" id="GO:0006406">
    <property type="term" value="P:mRNA export from nucleus"/>
    <property type="evidence" value="ECO:0007669"/>
    <property type="project" value="TreeGrafter"/>
</dbReference>
<dbReference type="InterPro" id="IPR011502">
    <property type="entry name" value="Nucleoporin_Nup85"/>
</dbReference>
<keyword evidence="5 9" id="KW-0653">Protein transport</keyword>
<dbReference type="GO" id="GO:0031965">
    <property type="term" value="C:nuclear membrane"/>
    <property type="evidence" value="ECO:0007669"/>
    <property type="project" value="UniProtKB-UniRule"/>
</dbReference>
<dbReference type="AlphaFoldDB" id="K3X8Y1"/>
<keyword evidence="7 9" id="KW-0906">Nuclear pore complex</keyword>
<dbReference type="GO" id="GO:0045893">
    <property type="term" value="P:positive regulation of DNA-templated transcription"/>
    <property type="evidence" value="ECO:0007669"/>
    <property type="project" value="TreeGrafter"/>
</dbReference>
<comment type="function">
    <text evidence="9">Functions as a component of the nuclear pore complex (NPC).</text>
</comment>
<evidence type="ECO:0000256" key="6">
    <source>
        <dbReference type="ARBA" id="ARBA00023010"/>
    </source>
</evidence>
<comment type="subunit">
    <text evidence="9">Component of the nuclear pore complex (NPC).</text>
</comment>
<reference evidence="12" key="1">
    <citation type="journal article" date="2010" name="Genome Biol.">
        <title>Genome sequence of the necrotrophic plant pathogen Pythium ultimum reveals original pathogenicity mechanisms and effector repertoire.</title>
        <authorList>
            <person name="Levesque C.A."/>
            <person name="Brouwer H."/>
            <person name="Cano L."/>
            <person name="Hamilton J.P."/>
            <person name="Holt C."/>
            <person name="Huitema E."/>
            <person name="Raffaele S."/>
            <person name="Robideau G.P."/>
            <person name="Thines M."/>
            <person name="Win J."/>
            <person name="Zerillo M.M."/>
            <person name="Beakes G.W."/>
            <person name="Boore J.L."/>
            <person name="Busam D."/>
            <person name="Dumas B."/>
            <person name="Ferriera S."/>
            <person name="Fuerstenberg S.I."/>
            <person name="Gachon C.M."/>
            <person name="Gaulin E."/>
            <person name="Govers F."/>
            <person name="Grenville-Briggs L."/>
            <person name="Horner N."/>
            <person name="Hostetler J."/>
            <person name="Jiang R.H."/>
            <person name="Johnson J."/>
            <person name="Krajaejun T."/>
            <person name="Lin H."/>
            <person name="Meijer H.J."/>
            <person name="Moore B."/>
            <person name="Morris P."/>
            <person name="Phuntmart V."/>
            <person name="Puiu D."/>
            <person name="Shetty J."/>
            <person name="Stajich J.E."/>
            <person name="Tripathy S."/>
            <person name="Wawra S."/>
            <person name="van West P."/>
            <person name="Whitty B.R."/>
            <person name="Coutinho P.M."/>
            <person name="Henrissat B."/>
            <person name="Martin F."/>
            <person name="Thomas P.D."/>
            <person name="Tyler B.M."/>
            <person name="De Vries R.P."/>
            <person name="Kamoun S."/>
            <person name="Yandell M."/>
            <person name="Tisserat N."/>
            <person name="Buell C.R."/>
        </authorList>
    </citation>
    <scope>NUCLEOTIDE SEQUENCE</scope>
    <source>
        <strain evidence="12">DAOM:BR144</strain>
    </source>
</reference>
<evidence type="ECO:0000256" key="9">
    <source>
        <dbReference type="RuleBase" id="RU365073"/>
    </source>
</evidence>
<evidence type="ECO:0000256" key="3">
    <source>
        <dbReference type="ARBA" id="ARBA00022448"/>
    </source>
</evidence>
<evidence type="ECO:0000256" key="5">
    <source>
        <dbReference type="ARBA" id="ARBA00022927"/>
    </source>
</evidence>
<dbReference type="VEuPathDB" id="FungiDB:PYU1_G013651"/>
<protein>
    <recommendedName>
        <fullName evidence="9">Nuclear pore complex protein Nup85</fullName>
    </recommendedName>
</protein>
<evidence type="ECO:0000256" key="4">
    <source>
        <dbReference type="ARBA" id="ARBA00022816"/>
    </source>
</evidence>
<accession>K3X8Y1</accession>
<evidence type="ECO:0000313" key="11">
    <source>
        <dbReference type="EnsemblProtists" id="PYU1_T013680"/>
    </source>
</evidence>
<dbReference type="Proteomes" id="UP000019132">
    <property type="component" value="Unassembled WGS sequence"/>
</dbReference>
<evidence type="ECO:0000256" key="2">
    <source>
        <dbReference type="ARBA" id="ARBA00005573"/>
    </source>
</evidence>
<organism evidence="11 12">
    <name type="scientific">Globisporangium ultimum (strain ATCC 200006 / CBS 805.95 / DAOM BR144)</name>
    <name type="common">Pythium ultimum</name>
    <dbReference type="NCBI Taxonomy" id="431595"/>
    <lineage>
        <taxon>Eukaryota</taxon>
        <taxon>Sar</taxon>
        <taxon>Stramenopiles</taxon>
        <taxon>Oomycota</taxon>
        <taxon>Peronosporomycetes</taxon>
        <taxon>Pythiales</taxon>
        <taxon>Pythiaceae</taxon>
        <taxon>Globisporangium</taxon>
    </lineage>
</organism>
<dbReference type="EnsemblProtists" id="PYU1_T013680">
    <property type="protein sequence ID" value="PYU1_T013680"/>
    <property type="gene ID" value="PYU1_G013651"/>
</dbReference>
<dbReference type="PANTHER" id="PTHR13373:SF21">
    <property type="entry name" value="NUCLEAR PORE COMPLEX PROTEIN NUP85"/>
    <property type="match status" value="1"/>
</dbReference>
<feature type="region of interest" description="Disordered" evidence="10">
    <location>
        <begin position="44"/>
        <end position="70"/>
    </location>
</feature>
<evidence type="ECO:0000256" key="8">
    <source>
        <dbReference type="ARBA" id="ARBA00023242"/>
    </source>
</evidence>
<sequence>MANDDGWSALAFLKAQKQLPRLERPAAPISSSFGAPLSQKHKSTAASAWGKGARQWSRTPAAPPADANFSDEMPRELRTLVGASYDVFMRANRLDDEKKKTDGELTPFEVVKASREYREALKTCIFAIEDRVELQQRKKTPNGSSAAREEDDDEEFVDLLKVSLAIWHLCELLFLQRRPRDDKWIAYDLAQWLQEHFASALMEQLDAASATLRTASQPEQDPAFWTTVHSLVMAGCGSSAWNLLSVHSSYKALFGRDAASLTSSSTLSSFQSIQRLLLCMPGKSGQAMLHPDGSRQQEAVEWTNWHDACQYLMNTDSYIKSSPGLSKLLRIMVADEDVLVRHATTWYELMMARLFLDEPKRVAHRFEFLMANCFRTYNADSNSMGNFDCIIMAILEYDVQSALQDINALGFTWMATHLSDLLTKSNAISDDVLEQIDVSLQEYFYLHYAMDIGASSGMWQFAVGYYERCPHLGLIAARSALEREPVPTDDKANRLLAYCQSTRGLAQLQRKIAYRRAMVCKQKSYGAALMWLLRGNHLDEIDAICDLVLRKCEETKSLSPLNEAVEFLEMHPEMARTPKLGWLIRYRELYLVVDDSESLEQQQQQERGDEERAELETKRRFVLNEAAKRIHLLVSSPAAPRQLRAVLLREAEKLLVAQPTVYSSQYLHSLMAYLHQLDRSFDRQDFYRSTANKQLKERVEKLLARNLSEAILAEAATGALAATGRGASAVVGAASSSIPLLAASAFMGNGDRSFVPMEE</sequence>
<dbReference type="Pfam" id="PF07575">
    <property type="entry name" value="Nucleopor_Nup85"/>
    <property type="match status" value="1"/>
</dbReference>
<name>K3X8Y1_GLOUD</name>
<keyword evidence="4 9" id="KW-0509">mRNA transport</keyword>
<dbReference type="InParanoid" id="K3X8Y1"/>
<dbReference type="GO" id="GO:0031080">
    <property type="term" value="C:nuclear pore outer ring"/>
    <property type="evidence" value="ECO:0007669"/>
    <property type="project" value="TreeGrafter"/>
</dbReference>
<dbReference type="HOGENOM" id="CLU_389546_0_0_1"/>
<dbReference type="GO" id="GO:0006606">
    <property type="term" value="P:protein import into nucleus"/>
    <property type="evidence" value="ECO:0007669"/>
    <property type="project" value="TreeGrafter"/>
</dbReference>
<dbReference type="STRING" id="431595.K3X8Y1"/>
<dbReference type="PANTHER" id="PTHR13373">
    <property type="entry name" value="FROUNT PROTEIN-RELATED"/>
    <property type="match status" value="1"/>
</dbReference>
<keyword evidence="9" id="KW-0472">Membrane</keyword>
<dbReference type="eggNOG" id="KOG2271">
    <property type="taxonomic scope" value="Eukaryota"/>
</dbReference>
<comment type="similarity">
    <text evidence="2 9">Belongs to the nucleoporin Nup85 family.</text>
</comment>
<keyword evidence="8 9" id="KW-0539">Nucleus</keyword>
<dbReference type="EMBL" id="GL376586">
    <property type="status" value="NOT_ANNOTATED_CDS"/>
    <property type="molecule type" value="Genomic_DNA"/>
</dbReference>
<keyword evidence="12" id="KW-1185">Reference proteome</keyword>
<evidence type="ECO:0000256" key="10">
    <source>
        <dbReference type="SAM" id="MobiDB-lite"/>
    </source>
</evidence>
<evidence type="ECO:0000313" key="12">
    <source>
        <dbReference type="Proteomes" id="UP000019132"/>
    </source>
</evidence>
<reference evidence="11" key="3">
    <citation type="submission" date="2015-02" db="UniProtKB">
        <authorList>
            <consortium name="EnsemblProtists"/>
        </authorList>
    </citation>
    <scope>IDENTIFICATION</scope>
    <source>
        <strain evidence="11">DAOM BR144</strain>
    </source>
</reference>
<reference evidence="12" key="2">
    <citation type="submission" date="2010-04" db="EMBL/GenBank/DDBJ databases">
        <authorList>
            <person name="Buell R."/>
            <person name="Hamilton J."/>
            <person name="Hostetler J."/>
        </authorList>
    </citation>
    <scope>NUCLEOTIDE SEQUENCE [LARGE SCALE GENOMIC DNA]</scope>
    <source>
        <strain evidence="12">DAOM:BR144</strain>
    </source>
</reference>
<dbReference type="OMA" id="MRTCAND"/>
<evidence type="ECO:0000256" key="1">
    <source>
        <dbReference type="ARBA" id="ARBA00004567"/>
    </source>
</evidence>